<dbReference type="EMBL" id="CP003344">
    <property type="protein sequence ID" value="AGA68346.1"/>
    <property type="molecule type" value="Genomic_DNA"/>
</dbReference>
<keyword evidence="1" id="KW-0812">Transmembrane</keyword>
<feature type="transmembrane region" description="Helical" evidence="1">
    <location>
        <begin position="49"/>
        <end position="68"/>
    </location>
</feature>
<evidence type="ECO:0000256" key="1">
    <source>
        <dbReference type="SAM" id="Phobius"/>
    </source>
</evidence>
<dbReference type="AlphaFoldDB" id="L0F6R0"/>
<dbReference type="Pfam" id="PF20122">
    <property type="entry name" value="DUF6512"/>
    <property type="match status" value="1"/>
</dbReference>
<reference evidence="3" key="1">
    <citation type="submission" date="2012-02" db="EMBL/GenBank/DDBJ databases">
        <title>Complete sequence of Desulfitobacterium dichloroeliminans LMG P-21439.</title>
        <authorList>
            <person name="Lucas S."/>
            <person name="Han J."/>
            <person name="Lapidus A."/>
            <person name="Cheng J.-F."/>
            <person name="Goodwin L."/>
            <person name="Pitluck S."/>
            <person name="Peters L."/>
            <person name="Ovchinnikova G."/>
            <person name="Teshima H."/>
            <person name="Detter J.C."/>
            <person name="Han C."/>
            <person name="Tapia R."/>
            <person name="Land M."/>
            <person name="Hauser L."/>
            <person name="Kyrpides N."/>
            <person name="Ivanova N."/>
            <person name="Pagani I."/>
            <person name="Kruse T."/>
            <person name="de Vos W.M."/>
            <person name="Boon N."/>
            <person name="Smidt H."/>
            <person name="Woyke T."/>
        </authorList>
    </citation>
    <scope>NUCLEOTIDE SEQUENCE [LARGE SCALE GENOMIC DNA]</scope>
    <source>
        <strain evidence="3">LMG P-21439 / DCA1</strain>
    </source>
</reference>
<accession>L0F6R0</accession>
<dbReference type="OrthoDB" id="48209at2"/>
<dbReference type="eggNOG" id="ENOG50330VC">
    <property type="taxonomic scope" value="Bacteria"/>
</dbReference>
<evidence type="ECO:0000313" key="2">
    <source>
        <dbReference type="EMBL" id="AGA68346.1"/>
    </source>
</evidence>
<dbReference type="InterPro" id="IPR045407">
    <property type="entry name" value="DUF6512"/>
</dbReference>
<gene>
    <name evidence="2" type="ordered locus">Desdi_0821</name>
</gene>
<feature type="transmembrane region" description="Helical" evidence="1">
    <location>
        <begin position="105"/>
        <end position="127"/>
    </location>
</feature>
<keyword evidence="1" id="KW-0472">Membrane</keyword>
<feature type="transmembrane region" description="Helical" evidence="1">
    <location>
        <begin position="74"/>
        <end position="93"/>
    </location>
</feature>
<dbReference type="Proteomes" id="UP000010797">
    <property type="component" value="Chromosome"/>
</dbReference>
<proteinExistence type="predicted"/>
<dbReference type="HOGENOM" id="CLU_111486_0_0_9"/>
<feature type="transmembrane region" description="Helical" evidence="1">
    <location>
        <begin position="21"/>
        <end position="37"/>
    </location>
</feature>
<protein>
    <submittedName>
        <fullName evidence="2">Uncharacterized protein</fullName>
    </submittedName>
</protein>
<sequence>MGNCRSIFSPINESIWEHLKIGFWALVLFSLLEYRFIKSKTHNFFLAKGLGNLALHGLIVIVFYSYTAFTDKPIMFLDISSFVLGCILCQLVSYKILTKSKPKPVLNWLGLSILLASAALFVIFTFAPPELILFQEPSTYLKGK</sequence>
<keyword evidence="1" id="KW-1133">Transmembrane helix</keyword>
<keyword evidence="3" id="KW-1185">Reference proteome</keyword>
<name>L0F6R0_DESDL</name>
<dbReference type="RefSeq" id="WP_015261347.1">
    <property type="nucleotide sequence ID" value="NC_019903.1"/>
</dbReference>
<organism evidence="2 3">
    <name type="scientific">Desulfitobacterium dichloroeliminans (strain LMG P-21439 / DCA1)</name>
    <dbReference type="NCBI Taxonomy" id="871963"/>
    <lineage>
        <taxon>Bacteria</taxon>
        <taxon>Bacillati</taxon>
        <taxon>Bacillota</taxon>
        <taxon>Clostridia</taxon>
        <taxon>Eubacteriales</taxon>
        <taxon>Desulfitobacteriaceae</taxon>
        <taxon>Desulfitobacterium</taxon>
    </lineage>
</organism>
<evidence type="ECO:0000313" key="3">
    <source>
        <dbReference type="Proteomes" id="UP000010797"/>
    </source>
</evidence>
<dbReference type="KEGG" id="ddl:Desdi_0821"/>